<feature type="compositionally biased region" description="Polar residues" evidence="1">
    <location>
        <begin position="25"/>
        <end position="37"/>
    </location>
</feature>
<dbReference type="PANTHER" id="PTHR30024">
    <property type="entry name" value="ALIPHATIC SULFONATES-BINDING PROTEIN-RELATED"/>
    <property type="match status" value="1"/>
</dbReference>
<organism evidence="3 4">
    <name type="scientific">Fredinandcohnia salidurans</name>
    <dbReference type="NCBI Taxonomy" id="2595041"/>
    <lineage>
        <taxon>Bacteria</taxon>
        <taxon>Bacillati</taxon>
        <taxon>Bacillota</taxon>
        <taxon>Bacilli</taxon>
        <taxon>Bacillales</taxon>
        <taxon>Bacillaceae</taxon>
        <taxon>Fredinandcohnia</taxon>
    </lineage>
</organism>
<keyword evidence="4" id="KW-1185">Reference proteome</keyword>
<evidence type="ECO:0000259" key="2">
    <source>
        <dbReference type="Pfam" id="PF09084"/>
    </source>
</evidence>
<accession>A0ABW4MVD3</accession>
<feature type="region of interest" description="Disordered" evidence="1">
    <location>
        <begin position="25"/>
        <end position="46"/>
    </location>
</feature>
<name>A0ABW4MVD3_9BACI</name>
<proteinExistence type="predicted"/>
<dbReference type="InterPro" id="IPR015168">
    <property type="entry name" value="SsuA/THI5"/>
</dbReference>
<dbReference type="PROSITE" id="PS51257">
    <property type="entry name" value="PROKAR_LIPOPROTEIN"/>
    <property type="match status" value="1"/>
</dbReference>
<reference evidence="4" key="1">
    <citation type="journal article" date="2019" name="Int. J. Syst. Evol. Microbiol.">
        <title>The Global Catalogue of Microorganisms (GCM) 10K type strain sequencing project: providing services to taxonomists for standard genome sequencing and annotation.</title>
        <authorList>
            <consortium name="The Broad Institute Genomics Platform"/>
            <consortium name="The Broad Institute Genome Sequencing Center for Infectious Disease"/>
            <person name="Wu L."/>
            <person name="Ma J."/>
        </authorList>
    </citation>
    <scope>NUCLEOTIDE SEQUENCE [LARGE SCALE GENOMIC DNA]</scope>
    <source>
        <strain evidence="4">CCUG 15531</strain>
    </source>
</reference>
<sequence length="353" mass="38579">MKNSKLVITILLMIGILLSGCNSEGSSSTPEKSNSKPQVEHENAPKPLNESVDIKIGYPTQGASMLPLWVAKETGIFEKYNVNADLVYIAGTPKVQETLNSGGIQAGLTGIDPVGKAKVAGIDSVILSAVADRSVLYLYGQKEAKKSDLGNELKGKTVITAAEGSLYDHLAQSLIRENGLTPREDVKVLNMGGEGDRTAAFMRGDGDFYVVAPPTSFKMDDMGYPQLYDFKEKEVLNSGIAMKVDYYKENPELAEILVASLIEANAFITQNKEETVKIISKYTGIDDSKLAEKTYDVNVDTLPKKPYVSDESAQFFIENSDSEEVRKMKPSDLVDMSLVKKLDESGFIDSLYE</sequence>
<dbReference type="EMBL" id="JBHUEK010000034">
    <property type="protein sequence ID" value="MFD1781586.1"/>
    <property type="molecule type" value="Genomic_DNA"/>
</dbReference>
<dbReference type="Gene3D" id="3.40.190.10">
    <property type="entry name" value="Periplasmic binding protein-like II"/>
    <property type="match status" value="2"/>
</dbReference>
<feature type="domain" description="SsuA/THI5-like" evidence="2">
    <location>
        <begin position="65"/>
        <end position="274"/>
    </location>
</feature>
<evidence type="ECO:0000313" key="3">
    <source>
        <dbReference type="EMBL" id="MFD1781586.1"/>
    </source>
</evidence>
<evidence type="ECO:0000313" key="4">
    <source>
        <dbReference type="Proteomes" id="UP001597227"/>
    </source>
</evidence>
<gene>
    <name evidence="3" type="ORF">ACFSFW_23345</name>
</gene>
<dbReference type="RefSeq" id="WP_388041988.1">
    <property type="nucleotide sequence ID" value="NZ_JBHUEK010000034.1"/>
</dbReference>
<protein>
    <submittedName>
        <fullName evidence="3">ABC transporter substrate-binding protein</fullName>
    </submittedName>
</protein>
<dbReference type="SUPFAM" id="SSF53850">
    <property type="entry name" value="Periplasmic binding protein-like II"/>
    <property type="match status" value="1"/>
</dbReference>
<dbReference type="Pfam" id="PF09084">
    <property type="entry name" value="NMT1"/>
    <property type="match status" value="1"/>
</dbReference>
<dbReference type="Proteomes" id="UP001597227">
    <property type="component" value="Unassembled WGS sequence"/>
</dbReference>
<evidence type="ECO:0000256" key="1">
    <source>
        <dbReference type="SAM" id="MobiDB-lite"/>
    </source>
</evidence>
<comment type="caution">
    <text evidence="3">The sequence shown here is derived from an EMBL/GenBank/DDBJ whole genome shotgun (WGS) entry which is preliminary data.</text>
</comment>